<sequence length="749" mass="81536">MAPITPQTDFSNAVEEVKAGRDAHQAAEALLSKLTEDEKLGLMQGDSPFWQGMLELYTDVYTKRPYPHGEIPRLGIPGVQYADGPRGVNIQQATVFPCNMARGATWDPYLEEKVGLAIGREARAYGANMVGSACINLPRHPAWGRTQETYGEDPLLLGEFGAAHIRGLQRNVMGCIKHYALNSMETARFRVNVDIDEAALREVFLPHFRRCVDEGVLGIMTAYNSVNGEWAGEHNILIRDILRTEWKFDGITITDWLFGLRDGVKSINADLDIEAPFQNRRAASLKPALETGRLRWSAIDRIGARILRNQLKLYASRDETEPTGDVIFNEEHRHLAKEVATRSIVLLKNDNVGGRPVLPLRPDIASLAVIGRHADSPLTGDRASSWVNCPEITTPLAGIGSKIPGTVIHASVSDSVDEGVRAASQAEAALVIVGYDGYDEGEFLKPSRERDAQALALFPQPDGSPASNIVQAARAKTRAVENQPVAASSSERPKGDLASRPTGGDRRSVRLRPEDVKLIRAVSAANPRTIVSIITSGAVITEEWRHLVPSVLVSWYNGCANGPALADVIMGAANPSGRLPWSMPTSEAHLPAFDADADQITYDKWFGQRMLDKMAVKAAYPLGYGISYTRFVLRDASLSEGGGDDAGRVNVTVTNVGDKSGWCTVQVYAGPDFGPGPHDFPNRVLVGFRAVELGTRQSKVASVDISLQPMLRWRDGQFHADAKRVAFEVGQHAGDVSGLRICGMGQSML</sequence>
<organism evidence="1 2">
    <name type="scientific">Fusarium solani subsp. cucurbitae</name>
    <name type="common">Neocosmosporum cucurbitae</name>
    <dbReference type="NCBI Taxonomy" id="2747967"/>
    <lineage>
        <taxon>Eukaryota</taxon>
        <taxon>Fungi</taxon>
        <taxon>Dikarya</taxon>
        <taxon>Ascomycota</taxon>
        <taxon>Pezizomycotina</taxon>
        <taxon>Sordariomycetes</taxon>
        <taxon>Hypocreomycetidae</taxon>
        <taxon>Hypocreales</taxon>
        <taxon>Nectriaceae</taxon>
        <taxon>Fusarium</taxon>
        <taxon>Fusarium solani species complex</taxon>
    </lineage>
</organism>
<name>A0ACD3ZQM6_FUSSC</name>
<evidence type="ECO:0000313" key="1">
    <source>
        <dbReference type="EMBL" id="UPL03376.1"/>
    </source>
</evidence>
<keyword evidence="2" id="KW-1185">Reference proteome</keyword>
<protein>
    <submittedName>
        <fullName evidence="1">Uncharacterized protein</fullName>
    </submittedName>
</protein>
<reference evidence="1" key="1">
    <citation type="submission" date="2021-11" db="EMBL/GenBank/DDBJ databases">
        <title>Fusarium solani-melongenae Genome sequencing and assembly.</title>
        <authorList>
            <person name="Xie S."/>
            <person name="Huang L."/>
            <person name="Zhang X."/>
        </authorList>
    </citation>
    <scope>NUCLEOTIDE SEQUENCE</scope>
    <source>
        <strain evidence="1">CRI 24-3</strain>
    </source>
</reference>
<dbReference type="Proteomes" id="UP000830768">
    <property type="component" value="Chromosome 13"/>
</dbReference>
<accession>A0ACD3ZQM6</accession>
<gene>
    <name evidence="1" type="ORF">LCI18_014310</name>
</gene>
<evidence type="ECO:0000313" key="2">
    <source>
        <dbReference type="Proteomes" id="UP000830768"/>
    </source>
</evidence>
<dbReference type="EMBL" id="CP090041">
    <property type="protein sequence ID" value="UPL03376.1"/>
    <property type="molecule type" value="Genomic_DNA"/>
</dbReference>
<proteinExistence type="predicted"/>